<dbReference type="PATRIC" id="fig|33050.5.peg.3868"/>
<evidence type="ECO:0000256" key="1">
    <source>
        <dbReference type="ARBA" id="ARBA00006464"/>
    </source>
</evidence>
<dbReference type="Pfam" id="PF02397">
    <property type="entry name" value="Bac_transf"/>
    <property type="match status" value="1"/>
</dbReference>
<dbReference type="PANTHER" id="PTHR30576">
    <property type="entry name" value="COLANIC BIOSYNTHESIS UDP-GLUCOSE LIPID CARRIER TRANSFERASE"/>
    <property type="match status" value="1"/>
</dbReference>
<feature type="domain" description="Bacterial sugar transferase" evidence="3">
    <location>
        <begin position="7"/>
        <end position="179"/>
    </location>
</feature>
<dbReference type="GO" id="GO:0000271">
    <property type="term" value="P:polysaccharide biosynthetic process"/>
    <property type="evidence" value="ECO:0007669"/>
    <property type="project" value="UniProtKB-KW"/>
</dbReference>
<organism evidence="4 5">
    <name type="scientific">Sphingopyxis macrogoltabida</name>
    <name type="common">Sphingomonas macrogoltabidus</name>
    <dbReference type="NCBI Taxonomy" id="33050"/>
    <lineage>
        <taxon>Bacteria</taxon>
        <taxon>Pseudomonadati</taxon>
        <taxon>Pseudomonadota</taxon>
        <taxon>Alphaproteobacteria</taxon>
        <taxon>Sphingomonadales</taxon>
        <taxon>Sphingomonadaceae</taxon>
        <taxon>Sphingopyxis</taxon>
    </lineage>
</organism>
<dbReference type="EMBL" id="CP012700">
    <property type="protein sequence ID" value="ALH82292.1"/>
    <property type="molecule type" value="Genomic_DNA"/>
</dbReference>
<sequence>MYSRFGKRALDILVSASAILVLTPLLVAVALAIKFTDPGPAIFRQRRAGRDGEPFMFYKFRSMPVDTRNLPSDKLGDVQLTPVGSFIRRTNLDELPQLFNILRGEMSLIGPRPSLCTQEELIAARGANGALRLRPGLTGWAQVNSFDFMTIDQKAALDGDYAARISARLDFKILLRTFAYLRKPPPVY</sequence>
<dbReference type="Proteomes" id="UP000058074">
    <property type="component" value="Chromosome"/>
</dbReference>
<dbReference type="KEGG" id="smag:AN936_18635"/>
<evidence type="ECO:0000313" key="5">
    <source>
        <dbReference type="Proteomes" id="UP000058074"/>
    </source>
</evidence>
<dbReference type="OrthoDB" id="9771846at2"/>
<reference evidence="4 5" key="1">
    <citation type="journal article" date="2015" name="Genome Announc.">
        <title>Complete Genome Sequence of Polypropylene Glycol- and Polyethylene Glycol-Degrading Sphingopyxis macrogoltabida Strain EY-1.</title>
        <authorList>
            <person name="Ohtsubo Y."/>
            <person name="Nagata Y."/>
            <person name="Numata M."/>
            <person name="Tsuchikane K."/>
            <person name="Hosoyama A."/>
            <person name="Yamazoe A."/>
            <person name="Tsuda M."/>
            <person name="Fujita N."/>
            <person name="Kawai F."/>
        </authorList>
    </citation>
    <scope>NUCLEOTIDE SEQUENCE [LARGE SCALE GENOMIC DNA]</scope>
    <source>
        <strain evidence="4 5">EY-1</strain>
    </source>
</reference>
<dbReference type="GO" id="GO:0016780">
    <property type="term" value="F:phosphotransferase activity, for other substituted phosphate groups"/>
    <property type="evidence" value="ECO:0007669"/>
    <property type="project" value="TreeGrafter"/>
</dbReference>
<keyword evidence="2" id="KW-0270">Exopolysaccharide synthesis</keyword>
<evidence type="ECO:0000256" key="2">
    <source>
        <dbReference type="ARBA" id="ARBA00023169"/>
    </source>
</evidence>
<accession>A0A0N9UZ58</accession>
<comment type="similarity">
    <text evidence="1">Belongs to the bacterial sugar transferase family.</text>
</comment>
<evidence type="ECO:0000313" key="4">
    <source>
        <dbReference type="EMBL" id="ALH82292.1"/>
    </source>
</evidence>
<protein>
    <submittedName>
        <fullName evidence="4">Capsular biosynthesis protein</fullName>
    </submittedName>
</protein>
<dbReference type="InterPro" id="IPR003362">
    <property type="entry name" value="Bact_transf"/>
</dbReference>
<gene>
    <name evidence="4" type="ORF">AN936_18635</name>
</gene>
<dbReference type="AlphaFoldDB" id="A0A0N9UZ58"/>
<evidence type="ECO:0000259" key="3">
    <source>
        <dbReference type="Pfam" id="PF02397"/>
    </source>
</evidence>
<proteinExistence type="inferred from homology"/>
<dbReference type="PANTHER" id="PTHR30576:SF10">
    <property type="entry name" value="SLL5057 PROTEIN"/>
    <property type="match status" value="1"/>
</dbReference>
<name>A0A0N9UZ58_SPHMC</name>